<protein>
    <submittedName>
        <fullName evidence="1">Uncharacterized protein</fullName>
    </submittedName>
</protein>
<name>A0ABU6QEX9_9FABA</name>
<proteinExistence type="predicted"/>
<gene>
    <name evidence="1" type="ORF">PIB30_040500</name>
</gene>
<reference evidence="1 2" key="1">
    <citation type="journal article" date="2023" name="Plants (Basel)">
        <title>Bridging the Gap: Combining Genomics and Transcriptomics Approaches to Understand Stylosanthes scabra, an Orphan Legume from the Brazilian Caatinga.</title>
        <authorList>
            <person name="Ferreira-Neto J.R.C."/>
            <person name="da Silva M.D."/>
            <person name="Binneck E."/>
            <person name="de Melo N.F."/>
            <person name="da Silva R.H."/>
            <person name="de Melo A.L.T.M."/>
            <person name="Pandolfi V."/>
            <person name="Bustamante F.O."/>
            <person name="Brasileiro-Vidal A.C."/>
            <person name="Benko-Iseppon A.M."/>
        </authorList>
    </citation>
    <scope>NUCLEOTIDE SEQUENCE [LARGE SCALE GENOMIC DNA]</scope>
    <source>
        <tissue evidence="1">Leaves</tissue>
    </source>
</reference>
<sequence length="390" mass="42856">MIMLDDRTDESKSFSVARVLIDSFQWEQIHEWVSINVDDRMIEVFVKEVGAEVYSVESHPDRGDTVSETMEDINSLAVDGGLPVEVETIPATDNSANLNWNNFVDPLIEVIINGSLDCVHQFNYGREKNGGEMGNDENKLQFDEECSVIRGREEEGYGSMGVDPTNSSGPQKELVNGPIDTTASTSDGSCPYPPGFGPCLDHAHIHHEFGRARLCPQIDSVKSVEGEKRAAVLAMNTLSEGEKSGRTVSTARGEDSHNDETLYKINQEAFRRALEDEAFSAEGDSISPVCYVKTILFQDDGRNVKMMSALLRPLLLVTGVVVSDREADQGDSGHGEHRVVTENDDQQLGLWEELSNEGCDDGNSSDVEVARELWSSGGLSFVSSDEEEIV</sequence>
<organism evidence="1 2">
    <name type="scientific">Stylosanthes scabra</name>
    <dbReference type="NCBI Taxonomy" id="79078"/>
    <lineage>
        <taxon>Eukaryota</taxon>
        <taxon>Viridiplantae</taxon>
        <taxon>Streptophyta</taxon>
        <taxon>Embryophyta</taxon>
        <taxon>Tracheophyta</taxon>
        <taxon>Spermatophyta</taxon>
        <taxon>Magnoliopsida</taxon>
        <taxon>eudicotyledons</taxon>
        <taxon>Gunneridae</taxon>
        <taxon>Pentapetalae</taxon>
        <taxon>rosids</taxon>
        <taxon>fabids</taxon>
        <taxon>Fabales</taxon>
        <taxon>Fabaceae</taxon>
        <taxon>Papilionoideae</taxon>
        <taxon>50 kb inversion clade</taxon>
        <taxon>dalbergioids sensu lato</taxon>
        <taxon>Dalbergieae</taxon>
        <taxon>Pterocarpus clade</taxon>
        <taxon>Stylosanthes</taxon>
    </lineage>
</organism>
<evidence type="ECO:0000313" key="1">
    <source>
        <dbReference type="EMBL" id="MED6110165.1"/>
    </source>
</evidence>
<keyword evidence="2" id="KW-1185">Reference proteome</keyword>
<accession>A0ABU6QEX9</accession>
<evidence type="ECO:0000313" key="2">
    <source>
        <dbReference type="Proteomes" id="UP001341840"/>
    </source>
</evidence>
<dbReference type="Proteomes" id="UP001341840">
    <property type="component" value="Unassembled WGS sequence"/>
</dbReference>
<comment type="caution">
    <text evidence="1">The sequence shown here is derived from an EMBL/GenBank/DDBJ whole genome shotgun (WGS) entry which is preliminary data.</text>
</comment>
<dbReference type="EMBL" id="JASCZI010000219">
    <property type="protein sequence ID" value="MED6110165.1"/>
    <property type="molecule type" value="Genomic_DNA"/>
</dbReference>